<reference evidence="1" key="1">
    <citation type="submission" date="2023-06" db="EMBL/GenBank/DDBJ databases">
        <title>Genomic analysis of the entomopathogenic nematode Steinernema hermaphroditum.</title>
        <authorList>
            <person name="Schwarz E.M."/>
            <person name="Heppert J.K."/>
            <person name="Baniya A."/>
            <person name="Schwartz H.T."/>
            <person name="Tan C.-H."/>
            <person name="Antoshechkin I."/>
            <person name="Sternberg P.W."/>
            <person name="Goodrich-Blair H."/>
            <person name="Dillman A.R."/>
        </authorList>
    </citation>
    <scope>NUCLEOTIDE SEQUENCE</scope>
    <source>
        <strain evidence="1">PS9179</strain>
        <tissue evidence="1">Whole animal</tissue>
    </source>
</reference>
<gene>
    <name evidence="1" type="ORF">QR680_017212</name>
</gene>
<comment type="caution">
    <text evidence="1">The sequence shown here is derived from an EMBL/GenBank/DDBJ whole genome shotgun (WGS) entry which is preliminary data.</text>
</comment>
<organism evidence="1 2">
    <name type="scientific">Steinernema hermaphroditum</name>
    <dbReference type="NCBI Taxonomy" id="289476"/>
    <lineage>
        <taxon>Eukaryota</taxon>
        <taxon>Metazoa</taxon>
        <taxon>Ecdysozoa</taxon>
        <taxon>Nematoda</taxon>
        <taxon>Chromadorea</taxon>
        <taxon>Rhabditida</taxon>
        <taxon>Tylenchina</taxon>
        <taxon>Panagrolaimomorpha</taxon>
        <taxon>Strongyloidoidea</taxon>
        <taxon>Steinernematidae</taxon>
        <taxon>Steinernema</taxon>
    </lineage>
</organism>
<keyword evidence="2" id="KW-1185">Reference proteome</keyword>
<dbReference type="InterPro" id="IPR029063">
    <property type="entry name" value="SAM-dependent_MTases_sf"/>
</dbReference>
<name>A0AA39LNR1_9BILA</name>
<dbReference type="SUPFAM" id="SSF53335">
    <property type="entry name" value="S-adenosyl-L-methionine-dependent methyltransferases"/>
    <property type="match status" value="1"/>
</dbReference>
<dbReference type="Proteomes" id="UP001175271">
    <property type="component" value="Unassembled WGS sequence"/>
</dbReference>
<evidence type="ECO:0000313" key="1">
    <source>
        <dbReference type="EMBL" id="KAK0403953.1"/>
    </source>
</evidence>
<dbReference type="EMBL" id="JAUCMV010000004">
    <property type="protein sequence ID" value="KAK0403953.1"/>
    <property type="molecule type" value="Genomic_DNA"/>
</dbReference>
<sequence>MDDDFVRDLSFGDIEVRIHQEGVGDVNCVVWDSSLVCCYYFAKWRHSFKKPCKVLELGAGTAVCSVALAAMGCDVVATDLPACLPLIERNIFANLEAIQKAGGSCVAKALDWNESFEERTPCDLLLLVDCIYYNDSIDPLIRTIRSIDVKRILCSYEIRNSGQPVEAQKFFMERIKEHFDLHHVVETDLDDEFQSPDIVLMELVPKGDSV</sequence>
<dbReference type="Gene3D" id="3.40.50.150">
    <property type="entry name" value="Vaccinia Virus protein VP39"/>
    <property type="match status" value="1"/>
</dbReference>
<dbReference type="PANTHER" id="PTHR14614:SF132">
    <property type="entry name" value="PROTEIN-LYSINE METHYLTRANSFERASE C42C1.13"/>
    <property type="match status" value="1"/>
</dbReference>
<dbReference type="InterPro" id="IPR019410">
    <property type="entry name" value="Methyltransf_16"/>
</dbReference>
<dbReference type="PANTHER" id="PTHR14614">
    <property type="entry name" value="HEPATOCELLULAR CARCINOMA-ASSOCIATED ANTIGEN"/>
    <property type="match status" value="1"/>
</dbReference>
<proteinExistence type="predicted"/>
<protein>
    <submittedName>
        <fullName evidence="1">Uncharacterized protein</fullName>
    </submittedName>
</protein>
<evidence type="ECO:0000313" key="2">
    <source>
        <dbReference type="Proteomes" id="UP001175271"/>
    </source>
</evidence>
<accession>A0AA39LNR1</accession>
<dbReference type="Pfam" id="PF10294">
    <property type="entry name" value="Methyltransf_16"/>
    <property type="match status" value="1"/>
</dbReference>
<dbReference type="AlphaFoldDB" id="A0AA39LNR1"/>